<keyword evidence="7" id="KW-1185">Reference proteome</keyword>
<proteinExistence type="predicted"/>
<comment type="caution">
    <text evidence="6">The sequence shown here is derived from an EMBL/GenBank/DDBJ whole genome shotgun (WGS) entry which is preliminary data.</text>
</comment>
<dbReference type="OrthoDB" id="7691805at2759"/>
<name>A0A4Y9ZKX3_9AGAM</name>
<feature type="domain" description="Reverse transcriptase Ty1/copia-type" evidence="4">
    <location>
        <begin position="493"/>
        <end position="574"/>
    </location>
</feature>
<organism evidence="6 7">
    <name type="scientific">Hericium alpestre</name>
    <dbReference type="NCBI Taxonomy" id="135208"/>
    <lineage>
        <taxon>Eukaryota</taxon>
        <taxon>Fungi</taxon>
        <taxon>Dikarya</taxon>
        <taxon>Basidiomycota</taxon>
        <taxon>Agaricomycotina</taxon>
        <taxon>Agaricomycetes</taxon>
        <taxon>Russulales</taxon>
        <taxon>Hericiaceae</taxon>
        <taxon>Hericium</taxon>
    </lineage>
</organism>
<keyword evidence="1" id="KW-0479">Metal-binding</keyword>
<dbReference type="AlphaFoldDB" id="A0A4Y9ZKX3"/>
<dbReference type="InterPro" id="IPR043502">
    <property type="entry name" value="DNA/RNA_pol_sf"/>
</dbReference>
<feature type="domain" description="GAG-pre-integrase" evidence="5">
    <location>
        <begin position="61"/>
        <end position="104"/>
    </location>
</feature>
<dbReference type="InterPro" id="IPR025724">
    <property type="entry name" value="GAG-pre-integrase_dom"/>
</dbReference>
<gene>
    <name evidence="6" type="ORF">EWM64_g9934</name>
</gene>
<evidence type="ECO:0000256" key="2">
    <source>
        <dbReference type="ARBA" id="ARBA00022801"/>
    </source>
</evidence>
<keyword evidence="2" id="KW-0378">Hydrolase</keyword>
<dbReference type="SUPFAM" id="SSF56672">
    <property type="entry name" value="DNA/RNA polymerases"/>
    <property type="match status" value="1"/>
</dbReference>
<feature type="region of interest" description="Disordered" evidence="3">
    <location>
        <begin position="202"/>
        <end position="266"/>
    </location>
</feature>
<evidence type="ECO:0000259" key="5">
    <source>
        <dbReference type="Pfam" id="PF13976"/>
    </source>
</evidence>
<sequence>MFCDGHCQIRSPAGRIIVCILCGNNLYKFTSPADALAAHTLASIATIDDHSANLMLSTTDLHRRLGHMSIDAAKSLIKQGAITGINLDDLIQEMELCQACVQAKIRHMPFPKERSRPRSTIYGELVSSDLFGPAHVTSLAGHRYAMTLLDDATYEVLISFLQHKSEAFDKYVNYEKFVQVHRGVSVIQTFHSDREEWVTIDGDDAALRDTPATDRTVPKDAQLPPDRAPPTATEQALHDAPADAPPDVTNAPATRQSEPPPVTGWTTTLQTPLHMRSEPPTAPDAPRARCTIVPSCYVWLLQAGDRSTTGLPRMPPLPRSMRIVQRAPDFMAPGSTSEGEGEGDAAFSEHIDSDDEEEFLLHLSEDGVEWGLAAMPATSDEPHMVNVAKAREDWLKWEAAISDDKWVFKIKRDAAGAISKYKARLVAQGFSQIPGIDFTDTFAPVAKLSSVRLVAALAARFNYKLHQMDVKNAYLNGDLEEEIYMKQPPAGRRRWYKKLCAAFLDMGFTRSSVDHSVFFRHGKNGDIAIVAVSVDDLAIATNSVEVMTHVKDGLKSRFDMTDLGELHWLLGIEI</sequence>
<dbReference type="Proteomes" id="UP000298061">
    <property type="component" value="Unassembled WGS sequence"/>
</dbReference>
<dbReference type="EMBL" id="SFCI01002318">
    <property type="protein sequence ID" value="TFY74079.1"/>
    <property type="molecule type" value="Genomic_DNA"/>
</dbReference>
<accession>A0A4Y9ZKX3</accession>
<dbReference type="Pfam" id="PF07727">
    <property type="entry name" value="RVT_2"/>
    <property type="match status" value="2"/>
</dbReference>
<evidence type="ECO:0000313" key="7">
    <source>
        <dbReference type="Proteomes" id="UP000298061"/>
    </source>
</evidence>
<dbReference type="GO" id="GO:0046872">
    <property type="term" value="F:metal ion binding"/>
    <property type="evidence" value="ECO:0007669"/>
    <property type="project" value="UniProtKB-KW"/>
</dbReference>
<feature type="domain" description="Reverse transcriptase Ty1/copia-type" evidence="4">
    <location>
        <begin position="404"/>
        <end position="490"/>
    </location>
</feature>
<evidence type="ECO:0000256" key="1">
    <source>
        <dbReference type="ARBA" id="ARBA00022723"/>
    </source>
</evidence>
<dbReference type="PANTHER" id="PTHR42648:SF28">
    <property type="entry name" value="TRANSPOSON-ENCODED PROTEIN WITH RIBONUCLEASE H-LIKE AND RETROVIRUS ZINC FINGER-LIKE DOMAINS"/>
    <property type="match status" value="1"/>
</dbReference>
<dbReference type="InterPro" id="IPR039537">
    <property type="entry name" value="Retrotran_Ty1/copia-like"/>
</dbReference>
<dbReference type="Pfam" id="PF13976">
    <property type="entry name" value="gag_pre-integrs"/>
    <property type="match status" value="1"/>
</dbReference>
<dbReference type="STRING" id="135208.A0A4Y9ZKX3"/>
<dbReference type="PANTHER" id="PTHR42648">
    <property type="entry name" value="TRANSPOSASE, PUTATIVE-RELATED"/>
    <property type="match status" value="1"/>
</dbReference>
<reference evidence="6 7" key="1">
    <citation type="submission" date="2019-02" db="EMBL/GenBank/DDBJ databases">
        <title>Genome sequencing of the rare red list fungi Hericium alpestre (H. flagellum).</title>
        <authorList>
            <person name="Buettner E."/>
            <person name="Kellner H."/>
        </authorList>
    </citation>
    <scope>NUCLEOTIDE SEQUENCE [LARGE SCALE GENOMIC DNA]</scope>
    <source>
        <strain evidence="6 7">DSM 108284</strain>
    </source>
</reference>
<evidence type="ECO:0008006" key="8">
    <source>
        <dbReference type="Google" id="ProtNLM"/>
    </source>
</evidence>
<protein>
    <recommendedName>
        <fullName evidence="8">Reverse transcriptase Ty1/copia-type domain-containing protein</fullName>
    </recommendedName>
</protein>
<evidence type="ECO:0000256" key="3">
    <source>
        <dbReference type="SAM" id="MobiDB-lite"/>
    </source>
</evidence>
<dbReference type="InterPro" id="IPR013103">
    <property type="entry name" value="RVT_2"/>
</dbReference>
<evidence type="ECO:0000259" key="4">
    <source>
        <dbReference type="Pfam" id="PF07727"/>
    </source>
</evidence>
<dbReference type="GO" id="GO:0016787">
    <property type="term" value="F:hydrolase activity"/>
    <property type="evidence" value="ECO:0007669"/>
    <property type="project" value="UniProtKB-KW"/>
</dbReference>
<evidence type="ECO:0000313" key="6">
    <source>
        <dbReference type="EMBL" id="TFY74079.1"/>
    </source>
</evidence>